<keyword evidence="10" id="KW-1185">Reference proteome</keyword>
<dbReference type="SMR" id="A0A1I7SGU6"/>
<dbReference type="NCBIfam" id="TIGR00231">
    <property type="entry name" value="small_GTP"/>
    <property type="match status" value="1"/>
</dbReference>
<evidence type="ECO:0000256" key="3">
    <source>
        <dbReference type="ARBA" id="ARBA00022475"/>
    </source>
</evidence>
<dbReference type="EMBL" id="CAJFDI010000004">
    <property type="protein sequence ID" value="CAD5224419.1"/>
    <property type="molecule type" value="Genomic_DNA"/>
</dbReference>
<dbReference type="EC" id="3.6.5.2" evidence="2"/>
<dbReference type="WBParaSite" id="BXY_1226100.1">
    <property type="protein sequence ID" value="BXY_1226100.1"/>
    <property type="gene ID" value="BXY_1226100"/>
</dbReference>
<comment type="subcellular location">
    <subcellularLocation>
        <location evidence="1">Cell membrane</location>
    </subcellularLocation>
</comment>
<dbReference type="GO" id="GO:0007165">
    <property type="term" value="P:signal transduction"/>
    <property type="evidence" value="ECO:0007669"/>
    <property type="project" value="InterPro"/>
</dbReference>
<protein>
    <recommendedName>
        <fullName evidence="2">small monomeric GTPase</fullName>
        <ecNumber evidence="2">3.6.5.2</ecNumber>
    </recommendedName>
</protein>
<evidence type="ECO:0000313" key="9">
    <source>
        <dbReference type="Proteomes" id="UP000095284"/>
    </source>
</evidence>
<accession>A0A1I7SGU6</accession>
<evidence type="ECO:0000313" key="10">
    <source>
        <dbReference type="Proteomes" id="UP000659654"/>
    </source>
</evidence>
<dbReference type="SUPFAM" id="SSF52540">
    <property type="entry name" value="P-loop containing nucleoside triphosphate hydrolases"/>
    <property type="match status" value="1"/>
</dbReference>
<dbReference type="GO" id="GO:0005525">
    <property type="term" value="F:GTP binding"/>
    <property type="evidence" value="ECO:0007669"/>
    <property type="project" value="UniProtKB-KW"/>
</dbReference>
<keyword evidence="6" id="KW-0342">GTP-binding</keyword>
<evidence type="ECO:0000256" key="5">
    <source>
        <dbReference type="ARBA" id="ARBA00022801"/>
    </source>
</evidence>
<dbReference type="SMART" id="SM00174">
    <property type="entry name" value="RHO"/>
    <property type="match status" value="1"/>
</dbReference>
<dbReference type="eggNOG" id="KOG0395">
    <property type="taxonomic scope" value="Eukaryota"/>
</dbReference>
<dbReference type="Gene3D" id="3.40.50.300">
    <property type="entry name" value="P-loop containing nucleotide triphosphate hydrolases"/>
    <property type="match status" value="1"/>
</dbReference>
<keyword evidence="7" id="KW-0472">Membrane</keyword>
<dbReference type="InterPro" id="IPR005225">
    <property type="entry name" value="Small_GTP-bd"/>
</dbReference>
<dbReference type="OrthoDB" id="5976022at2759"/>
<keyword evidence="5" id="KW-0378">Hydrolase</keyword>
<dbReference type="GO" id="GO:0005886">
    <property type="term" value="C:plasma membrane"/>
    <property type="evidence" value="ECO:0007669"/>
    <property type="project" value="UniProtKB-SubCell"/>
</dbReference>
<evidence type="ECO:0000256" key="4">
    <source>
        <dbReference type="ARBA" id="ARBA00022741"/>
    </source>
</evidence>
<dbReference type="PROSITE" id="PS51419">
    <property type="entry name" value="RAB"/>
    <property type="match status" value="1"/>
</dbReference>
<evidence type="ECO:0000256" key="2">
    <source>
        <dbReference type="ARBA" id="ARBA00011984"/>
    </source>
</evidence>
<dbReference type="EMBL" id="CAJFCV020000004">
    <property type="protein sequence ID" value="CAG9113181.1"/>
    <property type="molecule type" value="Genomic_DNA"/>
</dbReference>
<evidence type="ECO:0000313" key="11">
    <source>
        <dbReference type="WBParaSite" id="BXY_1226100.1"/>
    </source>
</evidence>
<dbReference type="SMART" id="SM00175">
    <property type="entry name" value="RAB"/>
    <property type="match status" value="1"/>
</dbReference>
<gene>
    <name evidence="8" type="ORF">BXYJ_LOCUS8034</name>
</gene>
<dbReference type="PANTHER" id="PTHR24070">
    <property type="entry name" value="RAS, DI-RAS, AND RHEB FAMILY MEMBERS OF SMALL GTPASE SUPERFAMILY"/>
    <property type="match status" value="1"/>
</dbReference>
<sequence length="194" mass="22204">MAEKTHNVVVFGDGGVGKSALTIQFVQNTFITDYDPTLEDSYRKQVVIDDKVCVLDILDTAGQEEYDAMHDHYAHNGHGFLLVFALNDYSSFMNIRKFREKVRRAKDSDEVPIVIVGNKSDLPYRAVTPSQIEELSQALNCAYVETSAKTRQGVDDAFYEVVRAVRKFDKKEKKRANEYEKMFGRRKKKSCTIM</sequence>
<name>A0A1I7SGU6_BURXY</name>
<dbReference type="PROSITE" id="PS51420">
    <property type="entry name" value="RHO"/>
    <property type="match status" value="1"/>
</dbReference>
<keyword evidence="3" id="KW-1003">Cell membrane</keyword>
<dbReference type="Pfam" id="PF00071">
    <property type="entry name" value="Ras"/>
    <property type="match status" value="1"/>
</dbReference>
<dbReference type="InterPro" id="IPR027417">
    <property type="entry name" value="P-loop_NTPase"/>
</dbReference>
<dbReference type="Proteomes" id="UP000582659">
    <property type="component" value="Unassembled WGS sequence"/>
</dbReference>
<keyword evidence="4" id="KW-0547">Nucleotide-binding</keyword>
<proteinExistence type="predicted"/>
<dbReference type="InterPro" id="IPR020849">
    <property type="entry name" value="Small_GTPase_Ras-type"/>
</dbReference>
<evidence type="ECO:0000256" key="1">
    <source>
        <dbReference type="ARBA" id="ARBA00004236"/>
    </source>
</evidence>
<dbReference type="SMART" id="SM00173">
    <property type="entry name" value="RAS"/>
    <property type="match status" value="1"/>
</dbReference>
<dbReference type="InterPro" id="IPR001806">
    <property type="entry name" value="Small_GTPase"/>
</dbReference>
<reference evidence="11" key="1">
    <citation type="submission" date="2016-11" db="UniProtKB">
        <authorList>
            <consortium name="WormBaseParasite"/>
        </authorList>
    </citation>
    <scope>IDENTIFICATION</scope>
</reference>
<dbReference type="Proteomes" id="UP000659654">
    <property type="component" value="Unassembled WGS sequence"/>
</dbReference>
<dbReference type="FunFam" id="3.40.50.300:FF:000343">
    <property type="entry name" value="Ras family gtpase"/>
    <property type="match status" value="1"/>
</dbReference>
<evidence type="ECO:0000256" key="6">
    <source>
        <dbReference type="ARBA" id="ARBA00023134"/>
    </source>
</evidence>
<dbReference type="PROSITE" id="PS51421">
    <property type="entry name" value="RAS"/>
    <property type="match status" value="1"/>
</dbReference>
<dbReference type="PRINTS" id="PR00449">
    <property type="entry name" value="RASTRNSFRMNG"/>
</dbReference>
<organism evidence="9 11">
    <name type="scientific">Bursaphelenchus xylophilus</name>
    <name type="common">Pinewood nematode worm</name>
    <name type="synonym">Aphelenchoides xylophilus</name>
    <dbReference type="NCBI Taxonomy" id="6326"/>
    <lineage>
        <taxon>Eukaryota</taxon>
        <taxon>Metazoa</taxon>
        <taxon>Ecdysozoa</taxon>
        <taxon>Nematoda</taxon>
        <taxon>Chromadorea</taxon>
        <taxon>Rhabditida</taxon>
        <taxon>Tylenchina</taxon>
        <taxon>Tylenchomorpha</taxon>
        <taxon>Aphelenchoidea</taxon>
        <taxon>Aphelenchoididae</taxon>
        <taxon>Bursaphelenchus</taxon>
    </lineage>
</organism>
<dbReference type="GO" id="GO:0003925">
    <property type="term" value="F:G protein activity"/>
    <property type="evidence" value="ECO:0007669"/>
    <property type="project" value="UniProtKB-EC"/>
</dbReference>
<reference evidence="8" key="2">
    <citation type="submission" date="2020-09" db="EMBL/GenBank/DDBJ databases">
        <authorList>
            <person name="Kikuchi T."/>
        </authorList>
    </citation>
    <scope>NUCLEOTIDE SEQUENCE</scope>
    <source>
        <strain evidence="8">Ka4C1</strain>
    </source>
</reference>
<evidence type="ECO:0000256" key="7">
    <source>
        <dbReference type="ARBA" id="ARBA00023136"/>
    </source>
</evidence>
<dbReference type="AlphaFoldDB" id="A0A1I7SGU6"/>
<evidence type="ECO:0000313" key="8">
    <source>
        <dbReference type="EMBL" id="CAD5224419.1"/>
    </source>
</evidence>
<dbReference type="Proteomes" id="UP000095284">
    <property type="component" value="Unplaced"/>
</dbReference>